<dbReference type="AlphaFoldDB" id="A0A6P7WP46"/>
<keyword evidence="4" id="KW-1185">Reference proteome</keyword>
<evidence type="ECO:0000256" key="2">
    <source>
        <dbReference type="SAM" id="Coils"/>
    </source>
</evidence>
<dbReference type="PANTHER" id="PTHR28638">
    <property type="entry name" value="CELL CYCLE PROGRESSION PROTEIN 1"/>
    <property type="match status" value="1"/>
</dbReference>
<sequence length="860" mass="99800">MSGNSSDSESSSCGWTIINHEGSDIETLTCENGESNGSLESEETPAILEAELEDRPQELRADCEDSTVTAVGGPRSLLDQTVPATEVEDDKLSDVGCIGGISDDSDIVTLEPPKVEEMETQEEVGPVDEDVEYSEDFNMGTSSSSQYTFSQPETEGLLRLWKIPERVREWSDQLRDHVIGSFTLQVFVNHFDLLARRMHYIDPHRASADESSNDEASDQSGPTLKRRRAKRRTVSASDSDDQPPVEQDVPQQKEKPSRLNSKLNSCIILALVIAISMGFGHFHGKLGGTIQIQERQKQVEKIHEDELNDMKDDLFQCQREQEETVNHKVKTEDFATCLKVTEVEKLSFESQKDDLATENQHLRESLEKEEKALSSLQEELRKLREQIRNLEEKDVGTELVLTENHKLKEHLEEEKQRISNVLSQRKTYLAEAQMLRRELDKERHITEALREELEQLTSLRSPEDSNTQRIRENQEIESLQGRLTELEKKLNFEQQRSDLWERLYIEAKEQNEKPENYEKEQKKDGKEDKMKKKPKGSLFGSVKDTFDAMKNSTKEFVRHHKEKIKQAKEAVKQNLKKFSDSVKSTFRQFKDSTKNMFDRNRNRKTGEKKQEDIRKAKAAYREYQDSHPKPHLRNAPRRAPGMQTQSADSRTHKPIHEKYGKEKSTEKCSHDQGCSRSQHSHPKGCTGVFECAHQESFSLFNKVLDPVRADEFNQLLQRYLQQEVEHFHHWGELEKFINKFFCNGVFIHDQMLFTDFVNNVEDYLEDMEEYRTHSDDVFEDLDEFVYKHLFGNSYSTPHGSSQHLKMPHHKSAKGFGHRKQDEHQLHYKKEGKWHKHGRTNGRHMANLEIELGQLPFDPKY</sequence>
<feature type="region of interest" description="Disordered" evidence="3">
    <location>
        <begin position="205"/>
        <end position="257"/>
    </location>
</feature>
<dbReference type="PANTHER" id="PTHR28638:SF2">
    <property type="entry name" value="CELL CYCLE PROGRESSION PROTEIN 1"/>
    <property type="match status" value="1"/>
</dbReference>
<dbReference type="Gene3D" id="1.20.120.20">
    <property type="entry name" value="Apolipoprotein"/>
    <property type="match status" value="1"/>
</dbReference>
<gene>
    <name evidence="5" type="primary">CCPG1</name>
</gene>
<evidence type="ECO:0000313" key="5">
    <source>
        <dbReference type="RefSeq" id="XP_030044967.1"/>
    </source>
</evidence>
<dbReference type="RefSeq" id="XP_030044967.1">
    <property type="nucleotide sequence ID" value="XM_030189107.1"/>
</dbReference>
<feature type="region of interest" description="Disordered" evidence="3">
    <location>
        <begin position="620"/>
        <end position="680"/>
    </location>
</feature>
<evidence type="ECO:0000313" key="4">
    <source>
        <dbReference type="Proteomes" id="UP000515156"/>
    </source>
</evidence>
<keyword evidence="1 2" id="KW-0175">Coiled coil</keyword>
<feature type="compositionally biased region" description="Basic and acidic residues" evidence="3">
    <location>
        <begin position="649"/>
        <end position="670"/>
    </location>
</feature>
<feature type="compositionally biased region" description="Basic residues" evidence="3">
    <location>
        <begin position="224"/>
        <end position="233"/>
    </location>
</feature>
<evidence type="ECO:0000256" key="1">
    <source>
        <dbReference type="ARBA" id="ARBA00023054"/>
    </source>
</evidence>
<dbReference type="InParanoid" id="A0A6P7WP46"/>
<dbReference type="OrthoDB" id="9935772at2759"/>
<dbReference type="InterPro" id="IPR051990">
    <property type="entry name" value="CCPG1/PBIP1"/>
</dbReference>
<feature type="compositionally biased region" description="Basic residues" evidence="3">
    <location>
        <begin position="805"/>
        <end position="817"/>
    </location>
</feature>
<name>A0A6P7WP46_9AMPH</name>
<protein>
    <submittedName>
        <fullName evidence="5">Cell cycle progression protein 1 isoform X1</fullName>
    </submittedName>
</protein>
<accession>A0A6P7WP46</accession>
<organism evidence="4 5">
    <name type="scientific">Microcaecilia unicolor</name>
    <dbReference type="NCBI Taxonomy" id="1415580"/>
    <lineage>
        <taxon>Eukaryota</taxon>
        <taxon>Metazoa</taxon>
        <taxon>Chordata</taxon>
        <taxon>Craniata</taxon>
        <taxon>Vertebrata</taxon>
        <taxon>Euteleostomi</taxon>
        <taxon>Amphibia</taxon>
        <taxon>Gymnophiona</taxon>
        <taxon>Siphonopidae</taxon>
        <taxon>Microcaecilia</taxon>
    </lineage>
</organism>
<feature type="compositionally biased region" description="Basic and acidic residues" evidence="3">
    <location>
        <begin position="511"/>
        <end position="530"/>
    </location>
</feature>
<feature type="coiled-coil region" evidence="2">
    <location>
        <begin position="352"/>
        <end position="503"/>
    </location>
</feature>
<feature type="region of interest" description="Disordered" evidence="3">
    <location>
        <begin position="511"/>
        <end position="538"/>
    </location>
</feature>
<reference evidence="5" key="1">
    <citation type="submission" date="2025-08" db="UniProtKB">
        <authorList>
            <consortium name="RefSeq"/>
        </authorList>
    </citation>
    <scope>IDENTIFICATION</scope>
</reference>
<dbReference type="FunCoup" id="A0A6P7WP46">
    <property type="interactions" value="843"/>
</dbReference>
<dbReference type="CTD" id="9236"/>
<dbReference type="KEGG" id="muo:115459246"/>
<proteinExistence type="predicted"/>
<dbReference type="GO" id="GO:0016020">
    <property type="term" value="C:membrane"/>
    <property type="evidence" value="ECO:0007669"/>
    <property type="project" value="TreeGrafter"/>
</dbReference>
<dbReference type="GeneID" id="115459246"/>
<evidence type="ECO:0000256" key="3">
    <source>
        <dbReference type="SAM" id="MobiDB-lite"/>
    </source>
</evidence>
<feature type="region of interest" description="Disordered" evidence="3">
    <location>
        <begin position="798"/>
        <end position="818"/>
    </location>
</feature>
<dbReference type="Proteomes" id="UP000515156">
    <property type="component" value="Chromosome 1"/>
</dbReference>